<evidence type="ECO:0000256" key="1">
    <source>
        <dbReference type="ARBA" id="ARBA00001933"/>
    </source>
</evidence>
<dbReference type="Pfam" id="PF01212">
    <property type="entry name" value="Beta_elim_lyase"/>
    <property type="match status" value="1"/>
</dbReference>
<organism evidence="5 6">
    <name type="scientific">Jatrophihabitans cynanchi</name>
    <dbReference type="NCBI Taxonomy" id="2944128"/>
    <lineage>
        <taxon>Bacteria</taxon>
        <taxon>Bacillati</taxon>
        <taxon>Actinomycetota</taxon>
        <taxon>Actinomycetes</taxon>
        <taxon>Jatrophihabitantales</taxon>
        <taxon>Jatrophihabitantaceae</taxon>
        <taxon>Jatrophihabitans</taxon>
    </lineage>
</organism>
<dbReference type="Gene3D" id="3.40.640.10">
    <property type="entry name" value="Type I PLP-dependent aspartate aminotransferase-like (Major domain)"/>
    <property type="match status" value="1"/>
</dbReference>
<dbReference type="InterPro" id="IPR015421">
    <property type="entry name" value="PyrdxlP-dep_Trfase_major"/>
</dbReference>
<evidence type="ECO:0000259" key="4">
    <source>
        <dbReference type="Pfam" id="PF01212"/>
    </source>
</evidence>
<sequence>MRGFASDNCSGVHPAVLAAIAAANTGHAASYGDDPWTTELQDRVREHFGPTATAYPVLTGTGANVVALQAMCHRWGAVVTAASAHVAYDECGAPEKIGGLKVYEVETPDGKLTPELVSRQARGFDDVHRARPEVVSLTQSTELGTVYRPDELAALCEHAHGLGMTVYLDGARLANAAACLDVPLAALTVDVGVDVLSFGGTKNGALLGELVVVLDPAAAGRVDYVRKFSAQLASKLRFVSAQFLALFADDLWLANARQANAAATELRAALAGVEGVEVCHPVEANAVFLRLPARTVRALAEQVAFQVWNTPGTQIRLMTSFDTTESVVHELVRVVRTTMEDT</sequence>
<dbReference type="RefSeq" id="WP_269443223.1">
    <property type="nucleotide sequence ID" value="NZ_CP097463.1"/>
</dbReference>
<keyword evidence="6" id="KW-1185">Reference proteome</keyword>
<evidence type="ECO:0000313" key="5">
    <source>
        <dbReference type="EMBL" id="WAX56691.1"/>
    </source>
</evidence>
<name>A0ABY7K0P0_9ACTN</name>
<evidence type="ECO:0000313" key="6">
    <source>
        <dbReference type="Proteomes" id="UP001164693"/>
    </source>
</evidence>
<feature type="domain" description="Aromatic amino acid beta-eliminating lyase/threonine aldolase" evidence="4">
    <location>
        <begin position="4"/>
        <end position="289"/>
    </location>
</feature>
<evidence type="ECO:0000256" key="3">
    <source>
        <dbReference type="ARBA" id="ARBA00022898"/>
    </source>
</evidence>
<comment type="similarity">
    <text evidence="2">Belongs to the threonine aldolase family.</text>
</comment>
<keyword evidence="5" id="KW-0456">Lyase</keyword>
<dbReference type="SUPFAM" id="SSF53383">
    <property type="entry name" value="PLP-dependent transferases"/>
    <property type="match status" value="1"/>
</dbReference>
<comment type="cofactor">
    <cofactor evidence="1">
        <name>pyridoxal 5'-phosphate</name>
        <dbReference type="ChEBI" id="CHEBI:597326"/>
    </cofactor>
</comment>
<dbReference type="Proteomes" id="UP001164693">
    <property type="component" value="Chromosome"/>
</dbReference>
<dbReference type="Gene3D" id="3.90.1150.10">
    <property type="entry name" value="Aspartate Aminotransferase, domain 1"/>
    <property type="match status" value="1"/>
</dbReference>
<reference evidence="5" key="1">
    <citation type="submission" date="2022-05" db="EMBL/GenBank/DDBJ databases">
        <title>Jatrophihabitans sp. SB3-54 whole genome sequence.</title>
        <authorList>
            <person name="Suh M.K."/>
            <person name="Eom M.K."/>
            <person name="Kim J.S."/>
            <person name="Kim H.S."/>
            <person name="Do H.E."/>
            <person name="Shin Y.K."/>
            <person name="Lee J.-S."/>
        </authorList>
    </citation>
    <scope>NUCLEOTIDE SEQUENCE</scope>
    <source>
        <strain evidence="5">SB3-54</strain>
    </source>
</reference>
<dbReference type="PANTHER" id="PTHR48097:SF5">
    <property type="entry name" value="LOW SPECIFICITY L-THREONINE ALDOLASE"/>
    <property type="match status" value="1"/>
</dbReference>
<proteinExistence type="inferred from homology"/>
<gene>
    <name evidence="5" type="ORF">M6B22_19495</name>
</gene>
<evidence type="ECO:0000256" key="2">
    <source>
        <dbReference type="ARBA" id="ARBA00006966"/>
    </source>
</evidence>
<dbReference type="EMBL" id="CP097463">
    <property type="protein sequence ID" value="WAX56691.1"/>
    <property type="molecule type" value="Genomic_DNA"/>
</dbReference>
<dbReference type="GO" id="GO:0016829">
    <property type="term" value="F:lyase activity"/>
    <property type="evidence" value="ECO:0007669"/>
    <property type="project" value="UniProtKB-KW"/>
</dbReference>
<protein>
    <submittedName>
        <fullName evidence="5">Beta-eliminating lyase-related protein</fullName>
    </submittedName>
</protein>
<dbReference type="PANTHER" id="PTHR48097">
    <property type="entry name" value="L-THREONINE ALDOLASE-RELATED"/>
    <property type="match status" value="1"/>
</dbReference>
<dbReference type="InterPro" id="IPR001597">
    <property type="entry name" value="ArAA_b-elim_lyase/Thr_aldolase"/>
</dbReference>
<dbReference type="InterPro" id="IPR015422">
    <property type="entry name" value="PyrdxlP-dep_Trfase_small"/>
</dbReference>
<dbReference type="InterPro" id="IPR015424">
    <property type="entry name" value="PyrdxlP-dep_Trfase"/>
</dbReference>
<keyword evidence="3" id="KW-0663">Pyridoxal phosphate</keyword>
<accession>A0ABY7K0P0</accession>